<dbReference type="RefSeq" id="WP_083196154.1">
    <property type="nucleotide sequence ID" value="NZ_NFFZ01000004.1"/>
</dbReference>
<organism evidence="1 2">
    <name type="scientific">Pseudomonas aeruginosa</name>
    <dbReference type="NCBI Taxonomy" id="287"/>
    <lineage>
        <taxon>Bacteria</taxon>
        <taxon>Pseudomonadati</taxon>
        <taxon>Pseudomonadota</taxon>
        <taxon>Gammaproteobacteria</taxon>
        <taxon>Pseudomonadales</taxon>
        <taxon>Pseudomonadaceae</taxon>
        <taxon>Pseudomonas</taxon>
    </lineage>
</organism>
<dbReference type="EMBL" id="NFFZ01000004">
    <property type="protein sequence ID" value="OTI63110.1"/>
    <property type="molecule type" value="Genomic_DNA"/>
</dbReference>
<reference evidence="1 2" key="1">
    <citation type="submission" date="2017-05" db="EMBL/GenBank/DDBJ databases">
        <authorList>
            <person name="Song R."/>
            <person name="Chenine A.L."/>
            <person name="Ruprecht R.M."/>
        </authorList>
    </citation>
    <scope>NUCLEOTIDE SEQUENCE [LARGE SCALE GENOMIC DNA]</scope>
    <source>
        <strain evidence="1 2">S567_C10_BS</strain>
    </source>
</reference>
<protein>
    <submittedName>
        <fullName evidence="1">Uncharacterized protein</fullName>
    </submittedName>
</protein>
<accession>A0A241XRR0</accession>
<proteinExistence type="predicted"/>
<evidence type="ECO:0000313" key="2">
    <source>
        <dbReference type="Proteomes" id="UP000194857"/>
    </source>
</evidence>
<name>A0A241XRR0_PSEAI</name>
<sequence>MKRPHEFDPFWSLIDKALTDRKKNPASHDKHPEHNAPQYVIALCEALHGAIHAQGNRVVTLQDVVRLEATCTGSDYQHKLALRCSRLASGVAA</sequence>
<dbReference type="Proteomes" id="UP000194857">
    <property type="component" value="Unassembled WGS sequence"/>
</dbReference>
<dbReference type="AlphaFoldDB" id="A0A241XRR0"/>
<gene>
    <name evidence="1" type="ORF">CAZ10_09745</name>
</gene>
<comment type="caution">
    <text evidence="1">The sequence shown here is derived from an EMBL/GenBank/DDBJ whole genome shotgun (WGS) entry which is preliminary data.</text>
</comment>
<evidence type="ECO:0000313" key="1">
    <source>
        <dbReference type="EMBL" id="OTI63110.1"/>
    </source>
</evidence>